<name>A0ACC6A113_9RHOB</name>
<comment type="caution">
    <text evidence="1">The sequence shown here is derived from an EMBL/GenBank/DDBJ whole genome shotgun (WGS) entry which is preliminary data.</text>
</comment>
<dbReference type="EMBL" id="JAMQGO010000012">
    <property type="protein sequence ID" value="MCM2563439.1"/>
    <property type="molecule type" value="Genomic_DNA"/>
</dbReference>
<keyword evidence="2" id="KW-1185">Reference proteome</keyword>
<reference evidence="1" key="1">
    <citation type="submission" date="2022-06" db="EMBL/GenBank/DDBJ databases">
        <title>Lutimaribacter sp. EGI FJ00013, a novel bacterium isolated from a salt lake sediment enrichment.</title>
        <authorList>
            <person name="Gao L."/>
            <person name="Fang B.-Z."/>
            <person name="Li W.-J."/>
        </authorList>
    </citation>
    <scope>NUCLEOTIDE SEQUENCE</scope>
    <source>
        <strain evidence="1">EGI FJ00013</strain>
    </source>
</reference>
<organism evidence="1 2">
    <name type="scientific">Lutimaribacter degradans</name>
    <dbReference type="NCBI Taxonomy" id="2945989"/>
    <lineage>
        <taxon>Bacteria</taxon>
        <taxon>Pseudomonadati</taxon>
        <taxon>Pseudomonadota</taxon>
        <taxon>Alphaproteobacteria</taxon>
        <taxon>Rhodobacterales</taxon>
        <taxon>Roseobacteraceae</taxon>
        <taxon>Lutimaribacter</taxon>
    </lineage>
</organism>
<sequence length="68" mass="7471">MLPKDTQKAIDAILAAPSETIADLICEMRNKKQLSSLVHDLNDCVLFGEPEQKTRATQALVAMGFALR</sequence>
<proteinExistence type="predicted"/>
<accession>A0ACC6A113</accession>
<gene>
    <name evidence="1" type="ORF">M8744_14880</name>
</gene>
<evidence type="ECO:0000313" key="1">
    <source>
        <dbReference type="EMBL" id="MCM2563439.1"/>
    </source>
</evidence>
<dbReference type="Proteomes" id="UP001203036">
    <property type="component" value="Unassembled WGS sequence"/>
</dbReference>
<evidence type="ECO:0000313" key="2">
    <source>
        <dbReference type="Proteomes" id="UP001203036"/>
    </source>
</evidence>
<protein>
    <submittedName>
        <fullName evidence="1">Uncharacterized protein</fullName>
    </submittedName>
</protein>